<keyword evidence="1" id="KW-1133">Transmembrane helix</keyword>
<evidence type="ECO:0000313" key="3">
    <source>
        <dbReference type="Proteomes" id="UP000735302"/>
    </source>
</evidence>
<proteinExistence type="predicted"/>
<keyword evidence="1" id="KW-0812">Transmembrane</keyword>
<evidence type="ECO:0000313" key="2">
    <source>
        <dbReference type="EMBL" id="GFO37307.1"/>
    </source>
</evidence>
<evidence type="ECO:0000256" key="1">
    <source>
        <dbReference type="SAM" id="Phobius"/>
    </source>
</evidence>
<name>A0AAV4CZF2_9GAST</name>
<comment type="caution">
    <text evidence="2">The sequence shown here is derived from an EMBL/GenBank/DDBJ whole genome shotgun (WGS) entry which is preliminary data.</text>
</comment>
<organism evidence="2 3">
    <name type="scientific">Plakobranchus ocellatus</name>
    <dbReference type="NCBI Taxonomy" id="259542"/>
    <lineage>
        <taxon>Eukaryota</taxon>
        <taxon>Metazoa</taxon>
        <taxon>Spiralia</taxon>
        <taxon>Lophotrochozoa</taxon>
        <taxon>Mollusca</taxon>
        <taxon>Gastropoda</taxon>
        <taxon>Heterobranchia</taxon>
        <taxon>Euthyneura</taxon>
        <taxon>Panpulmonata</taxon>
        <taxon>Sacoglossa</taxon>
        <taxon>Placobranchoidea</taxon>
        <taxon>Plakobranchidae</taxon>
        <taxon>Plakobranchus</taxon>
    </lineage>
</organism>
<reference evidence="2 3" key="1">
    <citation type="journal article" date="2021" name="Elife">
        <title>Chloroplast acquisition without the gene transfer in kleptoplastic sea slugs, Plakobranchus ocellatus.</title>
        <authorList>
            <person name="Maeda T."/>
            <person name="Takahashi S."/>
            <person name="Yoshida T."/>
            <person name="Shimamura S."/>
            <person name="Takaki Y."/>
            <person name="Nagai Y."/>
            <person name="Toyoda A."/>
            <person name="Suzuki Y."/>
            <person name="Arimoto A."/>
            <person name="Ishii H."/>
            <person name="Satoh N."/>
            <person name="Nishiyama T."/>
            <person name="Hasebe M."/>
            <person name="Maruyama T."/>
            <person name="Minagawa J."/>
            <person name="Obokata J."/>
            <person name="Shigenobu S."/>
        </authorList>
    </citation>
    <scope>NUCLEOTIDE SEQUENCE [LARGE SCALE GENOMIC DNA]</scope>
</reference>
<dbReference type="AlphaFoldDB" id="A0AAV4CZF2"/>
<accession>A0AAV4CZF2</accession>
<gene>
    <name evidence="2" type="ORF">PoB_006381200</name>
</gene>
<dbReference type="Proteomes" id="UP000735302">
    <property type="component" value="Unassembled WGS sequence"/>
</dbReference>
<dbReference type="EMBL" id="BLXT01007185">
    <property type="protein sequence ID" value="GFO37307.1"/>
    <property type="molecule type" value="Genomic_DNA"/>
</dbReference>
<sequence length="581" mass="67598">MGWILSAKVNYTLYGQGHIHSRKCHSISWCPDQQDNFLRLPYSATKIIVELAVWSPEYFARVDLLFFNTFAEYLVRIHFLGRGPIRVIKAIKTKNVVEGFASFHFEIPSPERLLVLRDQNLHGSFCDKETWCDDRFLWRPHPLNPSSSISVTIDTLDHEDVKEYYLYPKPNESVNAYQLIISASINRYSMGLTKCADLLLPNEKYDLSWDSAYTPETTNFFVLPPGRKISVNTCDMSLKGENMVYWSSIRRTLRLRFDQSSFFSSSNASTIMITFDDQKSMMGVYYLFPKTLDWNKAPDGMFLREKVDWEKERFKIYVPRALSRDPVMYTSTNSFSFDRVFRCDQNTVCSNAISWTAAHQERKDVFIVEIKVTPEYRTSSLLVSEKGYLEWRVSFLEEITFANNRGKYYRLLLFPEGMEKYVTYVLPDASGREVTYSMEVTWTENLADYLFIFPSPDAAGIKCEKDRPCDDQFLFQTMKTFNGSLFVRLDVHIDKSENLSNYTVFLTERNQVDFRIYRFSSRPAYSPTNDPSVDAFSKNSAIVLAVVAVVCLIALATVLTVLIMRSRKVRSRRGRWFFHTI</sequence>
<keyword evidence="1" id="KW-0472">Membrane</keyword>
<feature type="transmembrane region" description="Helical" evidence="1">
    <location>
        <begin position="541"/>
        <end position="563"/>
    </location>
</feature>
<keyword evidence="3" id="KW-1185">Reference proteome</keyword>
<protein>
    <submittedName>
        <fullName evidence="2">Uncharacterized protein</fullName>
    </submittedName>
</protein>